<feature type="domain" description="Thiamin pyrophosphokinase-like substrate-binding" evidence="7">
    <location>
        <begin position="137"/>
        <end position="205"/>
    </location>
</feature>
<keyword evidence="1 8" id="KW-0808">Transferase</keyword>
<dbReference type="SUPFAM" id="SSF63999">
    <property type="entry name" value="Thiamin pyrophosphokinase, catalytic domain"/>
    <property type="match status" value="1"/>
</dbReference>
<protein>
    <recommendedName>
        <fullName evidence="5">Thiamine diphosphokinase</fullName>
        <ecNumber evidence="5">2.7.6.2</ecNumber>
    </recommendedName>
</protein>
<keyword evidence="9" id="KW-1185">Reference proteome</keyword>
<dbReference type="GO" id="GO:0004788">
    <property type="term" value="F:thiamine diphosphokinase activity"/>
    <property type="evidence" value="ECO:0007669"/>
    <property type="project" value="UniProtKB-EC"/>
</dbReference>
<reference evidence="8" key="1">
    <citation type="submission" date="2022-12" db="EMBL/GenBank/DDBJ databases">
        <title>Phocaeicola acetigenes sp. nov., isolated feces from a healthy human.</title>
        <authorList>
            <person name="Do H."/>
            <person name="Ha Y.B."/>
            <person name="Kim J.-S."/>
            <person name="Suh M.K."/>
            <person name="Kim H.S."/>
            <person name="Lee J.-S."/>
        </authorList>
    </citation>
    <scope>NUCLEOTIDE SEQUENCE</scope>
    <source>
        <strain evidence="8">KGMB11183</strain>
    </source>
</reference>
<accession>A0ABT4PDM9</accession>
<dbReference type="InterPro" id="IPR053149">
    <property type="entry name" value="TPK"/>
</dbReference>
<name>A0ABT4PDM9_9BACT</name>
<dbReference type="PANTHER" id="PTHR41299:SF1">
    <property type="entry name" value="THIAMINE PYROPHOSPHOKINASE"/>
    <property type="match status" value="1"/>
</dbReference>
<evidence type="ECO:0000259" key="6">
    <source>
        <dbReference type="Pfam" id="PF04263"/>
    </source>
</evidence>
<dbReference type="Gene3D" id="3.40.50.10240">
    <property type="entry name" value="Thiamin pyrophosphokinase, catalytic domain"/>
    <property type="match status" value="1"/>
</dbReference>
<organism evidence="8 9">
    <name type="scientific">Phocaeicola acetigenes</name>
    <dbReference type="NCBI Taxonomy" id="3016083"/>
    <lineage>
        <taxon>Bacteria</taxon>
        <taxon>Pseudomonadati</taxon>
        <taxon>Bacteroidota</taxon>
        <taxon>Bacteroidia</taxon>
        <taxon>Bacteroidales</taxon>
        <taxon>Bacteroidaceae</taxon>
        <taxon>Phocaeicola</taxon>
    </lineage>
</organism>
<gene>
    <name evidence="8" type="ORF">O6P32_00235</name>
</gene>
<evidence type="ECO:0000313" key="9">
    <source>
        <dbReference type="Proteomes" id="UP001141933"/>
    </source>
</evidence>
<dbReference type="EC" id="2.7.6.2" evidence="5"/>
<keyword evidence="3" id="KW-0418">Kinase</keyword>
<proteinExistence type="predicted"/>
<dbReference type="Pfam" id="PF04263">
    <property type="entry name" value="TPK_catalytic"/>
    <property type="match status" value="1"/>
</dbReference>
<dbReference type="CDD" id="cd07995">
    <property type="entry name" value="TPK"/>
    <property type="match status" value="1"/>
</dbReference>
<dbReference type="EMBL" id="JAPZVM010000001">
    <property type="protein sequence ID" value="MCZ8371141.1"/>
    <property type="molecule type" value="Genomic_DNA"/>
</dbReference>
<dbReference type="InterPro" id="IPR006282">
    <property type="entry name" value="Thi_PPkinase"/>
</dbReference>
<sequence>MKDLFFSLPEAVVVGNGEFPSHEIPLQVLDSSSLVICCDGGANSYIESGRTPQFIIGDGDSLSTDNRTRFADRFLHSSDQETNDQTKAVRYLHSKGIRRIAIVAATGKREDHTLGNISLLQEYLHMGMEVTMLTDYGFFVAVRGTQTFKSFAGQQVSVFGLQTQGMRSQGLKYSLYDFTAWWQGTLNEAEGKEFTIFTEGEYLVYRTYQKKDSNLL</sequence>
<evidence type="ECO:0000256" key="3">
    <source>
        <dbReference type="ARBA" id="ARBA00022777"/>
    </source>
</evidence>
<dbReference type="NCBIfam" id="TIGR01378">
    <property type="entry name" value="thi_PPkinase"/>
    <property type="match status" value="1"/>
</dbReference>
<evidence type="ECO:0000256" key="2">
    <source>
        <dbReference type="ARBA" id="ARBA00022741"/>
    </source>
</evidence>
<evidence type="ECO:0000256" key="1">
    <source>
        <dbReference type="ARBA" id="ARBA00022679"/>
    </source>
</evidence>
<dbReference type="Pfam" id="PF21275">
    <property type="entry name" value="Thi_PPkinase_C"/>
    <property type="match status" value="1"/>
</dbReference>
<dbReference type="Proteomes" id="UP001141933">
    <property type="component" value="Unassembled WGS sequence"/>
</dbReference>
<dbReference type="InterPro" id="IPR007371">
    <property type="entry name" value="TPK_catalytic"/>
</dbReference>
<dbReference type="PANTHER" id="PTHR41299">
    <property type="entry name" value="THIAMINE PYROPHOSPHOKINASE"/>
    <property type="match status" value="1"/>
</dbReference>
<keyword evidence="4" id="KW-0067">ATP-binding</keyword>
<comment type="caution">
    <text evidence="8">The sequence shown here is derived from an EMBL/GenBank/DDBJ whole genome shotgun (WGS) entry which is preliminary data.</text>
</comment>
<dbReference type="InterPro" id="IPR049442">
    <property type="entry name" value="Thi_PPkinase-like_C"/>
</dbReference>
<feature type="domain" description="Thiamin pyrophosphokinase catalytic" evidence="6">
    <location>
        <begin position="27"/>
        <end position="131"/>
    </location>
</feature>
<keyword evidence="2" id="KW-0547">Nucleotide-binding</keyword>
<evidence type="ECO:0000256" key="4">
    <source>
        <dbReference type="ARBA" id="ARBA00022840"/>
    </source>
</evidence>
<evidence type="ECO:0000256" key="5">
    <source>
        <dbReference type="NCBIfam" id="TIGR01378"/>
    </source>
</evidence>
<dbReference type="InterPro" id="IPR036759">
    <property type="entry name" value="TPK_catalytic_sf"/>
</dbReference>
<evidence type="ECO:0000259" key="7">
    <source>
        <dbReference type="Pfam" id="PF21275"/>
    </source>
</evidence>
<evidence type="ECO:0000313" key="8">
    <source>
        <dbReference type="EMBL" id="MCZ8371141.1"/>
    </source>
</evidence>